<dbReference type="AlphaFoldDB" id="A0A1D1Z1V8"/>
<feature type="non-terminal residue" evidence="3">
    <location>
        <position position="1"/>
    </location>
</feature>
<dbReference type="InterPro" id="IPR032675">
    <property type="entry name" value="LRR_dom_sf"/>
</dbReference>
<accession>A0A1D1Z1V8</accession>
<reference evidence="3" key="1">
    <citation type="submission" date="2015-07" db="EMBL/GenBank/DDBJ databases">
        <title>Transcriptome Assembly of Anthurium amnicola.</title>
        <authorList>
            <person name="Suzuki J."/>
        </authorList>
    </citation>
    <scope>NUCLEOTIDE SEQUENCE</scope>
</reference>
<dbReference type="Pfam" id="PF23598">
    <property type="entry name" value="LRR_14"/>
    <property type="match status" value="1"/>
</dbReference>
<feature type="domain" description="Disease resistance R13L4/SHOC-2-like LRR" evidence="2">
    <location>
        <begin position="1"/>
        <end position="128"/>
    </location>
</feature>
<dbReference type="Gene3D" id="3.80.10.10">
    <property type="entry name" value="Ribonuclease Inhibitor"/>
    <property type="match status" value="1"/>
</dbReference>
<dbReference type="PANTHER" id="PTHR47186:SF3">
    <property type="entry name" value="OS09G0267800 PROTEIN"/>
    <property type="match status" value="1"/>
</dbReference>
<name>A0A1D1Z1V8_9ARAE</name>
<evidence type="ECO:0000313" key="3">
    <source>
        <dbReference type="EMBL" id="JAT60903.1"/>
    </source>
</evidence>
<dbReference type="PANTHER" id="PTHR47186">
    <property type="entry name" value="LEUCINE-RICH REPEAT-CONTAINING PROTEIN 57"/>
    <property type="match status" value="1"/>
</dbReference>
<feature type="non-terminal residue" evidence="3">
    <location>
        <position position="142"/>
    </location>
</feature>
<keyword evidence="1" id="KW-0677">Repeat</keyword>
<sequence>YLDLGRAKIKYLPNSLCSLYKLQTLKLKGCDELSILPRGMSNLINLHYLEAKPKLVSDIVRIGKLNYLQNLEVFSVSEENKNKLGDLKNMNELRGKLCIKNLHVVGTREEAIEARLRNKCHLEILKLKWAADRDVDQVDNQL</sequence>
<dbReference type="SUPFAM" id="SSF52058">
    <property type="entry name" value="L domain-like"/>
    <property type="match status" value="1"/>
</dbReference>
<gene>
    <name evidence="3" type="primary">RPPL1_23</name>
    <name evidence="3" type="ORF">g.67469</name>
</gene>
<dbReference type="InterPro" id="IPR055414">
    <property type="entry name" value="LRR_R13L4/SHOC2-like"/>
</dbReference>
<evidence type="ECO:0000256" key="1">
    <source>
        <dbReference type="ARBA" id="ARBA00022737"/>
    </source>
</evidence>
<organism evidence="3">
    <name type="scientific">Anthurium amnicola</name>
    <dbReference type="NCBI Taxonomy" id="1678845"/>
    <lineage>
        <taxon>Eukaryota</taxon>
        <taxon>Viridiplantae</taxon>
        <taxon>Streptophyta</taxon>
        <taxon>Embryophyta</taxon>
        <taxon>Tracheophyta</taxon>
        <taxon>Spermatophyta</taxon>
        <taxon>Magnoliopsida</taxon>
        <taxon>Liliopsida</taxon>
        <taxon>Araceae</taxon>
        <taxon>Pothoideae</taxon>
        <taxon>Potheae</taxon>
        <taxon>Anthurium</taxon>
    </lineage>
</organism>
<evidence type="ECO:0000259" key="2">
    <source>
        <dbReference type="Pfam" id="PF23598"/>
    </source>
</evidence>
<dbReference type="EMBL" id="GDJX01007033">
    <property type="protein sequence ID" value="JAT60903.1"/>
    <property type="molecule type" value="Transcribed_RNA"/>
</dbReference>
<proteinExistence type="predicted"/>
<protein>
    <submittedName>
        <fullName evidence="3">Putative disease resistance RPP13-like protein 1</fullName>
    </submittedName>
</protein>